<sequence length="671" mass="73903">MRNLSKTLLAVLAVATVAASTSGSTNELAARKPQPELTQPIYLKPRHGDDDDMPHTGSMPSNSTSRVPLTHAHGHDGGVPKLELNETEILNKFGPNPLSYYAHDFQLEGEKGLGGLMIFHIAVMSLAFFVVLPFAIVLRSSKHKAHGPVNSAFLVMTALGFFSGTAYKKLSPDLYEGSVHGKVGNVLLLIVNVLGVVDALPLIRRFYDFVRAGPSEWTPSRLWYSVLRGQEEGPSRRWIVDDNDNEEQIKLTADPEEIQQSPVEAAIGSEHARHVHERLLRFNTASAWVNQGEDSPGGREYGRTHGHGSPMSRHSIGSEATLHELGSPSRPWPLFSSPKLGMQEAGVRPGWRGRVQLAGNWTFNTMERIMIPFAWGVTLVGGSVYTGICRGNYLNGCLAHFIKGSIFFWYGMLTWGRYLGAWSDRGWAWNRTTTRRVSAEMVESFVIFLYGATNTWMERFGAKAGDPYTTKQIQHISIAVMFWFAGLVGMGLESRTVRRLLSNASIIGNPRARNHPITEPPSYAGSFNPFPAIVIGVTGAAMSAHHQNYVFQVQIHELWGNLLVAFAVMRCFTYFFVWLRPARSILPSRPPTEAIASFFLAAGGLAFISSSEPITFAAMRSGRDDIMMFLNAIIALVSLAYAINLAVLTLKGWAIARGELAATTSDDEELA</sequence>
<feature type="signal peptide" evidence="3">
    <location>
        <begin position="1"/>
        <end position="19"/>
    </location>
</feature>
<feature type="transmembrane region" description="Helical" evidence="2">
    <location>
        <begin position="117"/>
        <end position="137"/>
    </location>
</feature>
<feature type="region of interest" description="Disordered" evidence="1">
    <location>
        <begin position="22"/>
        <end position="67"/>
    </location>
</feature>
<evidence type="ECO:0000259" key="4">
    <source>
        <dbReference type="Pfam" id="PF10348"/>
    </source>
</evidence>
<dbReference type="Proteomes" id="UP000663853">
    <property type="component" value="Unassembled WGS sequence"/>
</dbReference>
<evidence type="ECO:0000313" key="6">
    <source>
        <dbReference type="EMBL" id="CAE6470091.1"/>
    </source>
</evidence>
<evidence type="ECO:0000256" key="1">
    <source>
        <dbReference type="SAM" id="MobiDB-lite"/>
    </source>
</evidence>
<comment type="caution">
    <text evidence="6">The sequence shown here is derived from an EMBL/GenBank/DDBJ whole genome shotgun (WGS) entry which is preliminary data.</text>
</comment>
<protein>
    <submittedName>
        <fullName evidence="6">Uncharacterized protein</fullName>
    </submittedName>
</protein>
<dbReference type="Pfam" id="PF10355">
    <property type="entry name" value="Ytp1"/>
    <property type="match status" value="1"/>
</dbReference>
<feature type="transmembrane region" description="Helical" evidence="2">
    <location>
        <begin position="149"/>
        <end position="166"/>
    </location>
</feature>
<name>A0A8H3C2X3_9AGAM</name>
<keyword evidence="2" id="KW-0812">Transmembrane</keyword>
<feature type="transmembrane region" description="Helical" evidence="2">
    <location>
        <begin position="628"/>
        <end position="650"/>
    </location>
</feature>
<feature type="transmembrane region" description="Helical" evidence="2">
    <location>
        <begin position="393"/>
        <end position="416"/>
    </location>
</feature>
<feature type="chain" id="PRO_5034211409" evidence="3">
    <location>
        <begin position="20"/>
        <end position="671"/>
    </location>
</feature>
<feature type="transmembrane region" description="Helical" evidence="2">
    <location>
        <begin position="369"/>
        <end position="387"/>
    </location>
</feature>
<feature type="transmembrane region" description="Helical" evidence="2">
    <location>
        <begin position="473"/>
        <end position="492"/>
    </location>
</feature>
<dbReference type="PANTHER" id="PTHR31685:SF3">
    <property type="entry name" value="INTEGRAL MEMBRANE PROTEIN (AFU_ORTHOLOGUE AFUA_6G12730)"/>
    <property type="match status" value="1"/>
</dbReference>
<feature type="transmembrane region" description="Helical" evidence="2">
    <location>
        <begin position="527"/>
        <end position="546"/>
    </location>
</feature>
<feature type="region of interest" description="Disordered" evidence="1">
    <location>
        <begin position="291"/>
        <end position="313"/>
    </location>
</feature>
<dbReference type="InterPro" id="IPR018827">
    <property type="entry name" value="YTP1_C"/>
</dbReference>
<feature type="domain" description="Protein YTP1-like C-terminal" evidence="5">
    <location>
        <begin position="374"/>
        <end position="651"/>
    </location>
</feature>
<accession>A0A8H3C2X3</accession>
<dbReference type="PANTHER" id="PTHR31685">
    <property type="entry name" value="INTEGRAL MEMBRANE PROTEIN (AFU_ORTHOLOGUE AFUA_6G12730)-RELATED"/>
    <property type="match status" value="1"/>
</dbReference>
<feature type="transmembrane region" description="Helical" evidence="2">
    <location>
        <begin position="591"/>
        <end position="608"/>
    </location>
</feature>
<feature type="transmembrane region" description="Helical" evidence="2">
    <location>
        <begin position="437"/>
        <end position="453"/>
    </location>
</feature>
<dbReference type="InterPro" id="IPR018825">
    <property type="entry name" value="DUF2427"/>
</dbReference>
<feature type="domain" description="DUF2427" evidence="4">
    <location>
        <begin position="107"/>
        <end position="197"/>
    </location>
</feature>
<dbReference type="EMBL" id="CAJMXA010001809">
    <property type="protein sequence ID" value="CAE6470091.1"/>
    <property type="molecule type" value="Genomic_DNA"/>
</dbReference>
<keyword evidence="2" id="KW-1133">Transmembrane helix</keyword>
<evidence type="ECO:0000256" key="2">
    <source>
        <dbReference type="SAM" id="Phobius"/>
    </source>
</evidence>
<evidence type="ECO:0000256" key="3">
    <source>
        <dbReference type="SAM" id="SignalP"/>
    </source>
</evidence>
<evidence type="ECO:0000313" key="7">
    <source>
        <dbReference type="Proteomes" id="UP000663853"/>
    </source>
</evidence>
<dbReference type="Pfam" id="PF10348">
    <property type="entry name" value="DUF2427"/>
    <property type="match status" value="1"/>
</dbReference>
<reference evidence="6" key="1">
    <citation type="submission" date="2021-01" db="EMBL/GenBank/DDBJ databases">
        <authorList>
            <person name="Kaushik A."/>
        </authorList>
    </citation>
    <scope>NUCLEOTIDE SEQUENCE</scope>
    <source>
        <strain evidence="6">AG6-10EEA</strain>
    </source>
</reference>
<keyword evidence="2" id="KW-0472">Membrane</keyword>
<feature type="compositionally biased region" description="Polar residues" evidence="1">
    <location>
        <begin position="58"/>
        <end position="67"/>
    </location>
</feature>
<proteinExistence type="predicted"/>
<organism evidence="6 7">
    <name type="scientific">Rhizoctonia solani</name>
    <dbReference type="NCBI Taxonomy" id="456999"/>
    <lineage>
        <taxon>Eukaryota</taxon>
        <taxon>Fungi</taxon>
        <taxon>Dikarya</taxon>
        <taxon>Basidiomycota</taxon>
        <taxon>Agaricomycotina</taxon>
        <taxon>Agaricomycetes</taxon>
        <taxon>Cantharellales</taxon>
        <taxon>Ceratobasidiaceae</taxon>
        <taxon>Rhizoctonia</taxon>
    </lineage>
</organism>
<feature type="transmembrane region" description="Helical" evidence="2">
    <location>
        <begin position="558"/>
        <end position="579"/>
    </location>
</feature>
<keyword evidence="3" id="KW-0732">Signal</keyword>
<dbReference type="AlphaFoldDB" id="A0A8H3C2X3"/>
<feature type="transmembrane region" description="Helical" evidence="2">
    <location>
        <begin position="186"/>
        <end position="203"/>
    </location>
</feature>
<evidence type="ECO:0000259" key="5">
    <source>
        <dbReference type="Pfam" id="PF10355"/>
    </source>
</evidence>
<gene>
    <name evidence="6" type="ORF">RDB_LOCUS73346</name>
</gene>